<comment type="similarity">
    <text evidence="1">Belongs to the carbon-nitrogen hydrolase superfamily. NIT1/NIT2 family.</text>
</comment>
<evidence type="ECO:0000313" key="5">
    <source>
        <dbReference type="Proteomes" id="UP000072189"/>
    </source>
</evidence>
<sequence>MRSSPGPECQTDPVTCRIASVQMEAVPSDIDGNVARIARLIVAASAGGADLVLFPEAAVTGYDDGAFAGPLPDLADEEWWAPLQSAVDRSGVTAIVNTAIQRDGCRFLGDVILSPGRIPLAAYDKQHLHDSESSVFSPGAHGAFFTLKGLQFALSVCYDANFPEHAAAAARAGAHAYLNSGAYFPGGEHRRDLHYAARALDNGMYVVFSGLVGEPHDFIGGAAVFDPLGRRITVAGEGEHLAFADLDPNIVADARRHQRMWAQRRESLGEQRHTGSLDTASAQR</sequence>
<dbReference type="AlphaFoldDB" id="A0A147F9Z3"/>
<dbReference type="PROSITE" id="PS50263">
    <property type="entry name" value="CN_HYDROLASE"/>
    <property type="match status" value="1"/>
</dbReference>
<keyword evidence="4" id="KW-0378">Hydrolase</keyword>
<feature type="domain" description="CN hydrolase" evidence="3">
    <location>
        <begin position="16"/>
        <end position="248"/>
    </location>
</feature>
<dbReference type="PANTHER" id="PTHR23088">
    <property type="entry name" value="NITRILASE-RELATED"/>
    <property type="match status" value="1"/>
</dbReference>
<dbReference type="InterPro" id="IPR036526">
    <property type="entry name" value="C-N_Hydrolase_sf"/>
</dbReference>
<reference evidence="4 5" key="1">
    <citation type="journal article" date="2016" name="Front. Microbiol.">
        <title>Genomic Resource of Rice Seed Associated Bacteria.</title>
        <authorList>
            <person name="Midha S."/>
            <person name="Bansal K."/>
            <person name="Sharma S."/>
            <person name="Kumar N."/>
            <person name="Patil P.P."/>
            <person name="Chaudhry V."/>
            <person name="Patil P.B."/>
        </authorList>
    </citation>
    <scope>NUCLEOTIDE SEQUENCE [LARGE SCALE GENOMIC DNA]</scope>
    <source>
        <strain evidence="4 5">RSA3</strain>
    </source>
</reference>
<dbReference type="PANTHER" id="PTHR23088:SF27">
    <property type="entry name" value="DEAMINATED GLUTATHIONE AMIDASE"/>
    <property type="match status" value="1"/>
</dbReference>
<comment type="caution">
    <text evidence="4">The sequence shown here is derived from an EMBL/GenBank/DDBJ whole genome shotgun (WGS) entry which is preliminary data.</text>
</comment>
<dbReference type="Proteomes" id="UP000072189">
    <property type="component" value="Unassembled WGS sequence"/>
</dbReference>
<dbReference type="PATRIC" id="fig|2033.7.peg.1557"/>
<evidence type="ECO:0000256" key="2">
    <source>
        <dbReference type="SAM" id="MobiDB-lite"/>
    </source>
</evidence>
<name>A0A147F9Z3_MICTE</name>
<dbReference type="Gene3D" id="3.60.110.10">
    <property type="entry name" value="Carbon-nitrogen hydrolase"/>
    <property type="match status" value="1"/>
</dbReference>
<evidence type="ECO:0000313" key="4">
    <source>
        <dbReference type="EMBL" id="KTS13387.1"/>
    </source>
</evidence>
<evidence type="ECO:0000256" key="1">
    <source>
        <dbReference type="ARBA" id="ARBA00010613"/>
    </source>
</evidence>
<organism evidence="4 5">
    <name type="scientific">Microbacterium testaceum</name>
    <name type="common">Aureobacterium testaceum</name>
    <name type="synonym">Brevibacterium testaceum</name>
    <dbReference type="NCBI Taxonomy" id="2033"/>
    <lineage>
        <taxon>Bacteria</taxon>
        <taxon>Bacillati</taxon>
        <taxon>Actinomycetota</taxon>
        <taxon>Actinomycetes</taxon>
        <taxon>Micrococcales</taxon>
        <taxon>Microbacteriaceae</taxon>
        <taxon>Microbacterium</taxon>
    </lineage>
</organism>
<dbReference type="Pfam" id="PF00795">
    <property type="entry name" value="CN_hydrolase"/>
    <property type="match status" value="1"/>
</dbReference>
<feature type="region of interest" description="Disordered" evidence="2">
    <location>
        <begin position="264"/>
        <end position="284"/>
    </location>
</feature>
<feature type="compositionally biased region" description="Basic and acidic residues" evidence="2">
    <location>
        <begin position="264"/>
        <end position="275"/>
    </location>
</feature>
<evidence type="ECO:0000259" key="3">
    <source>
        <dbReference type="PROSITE" id="PS50263"/>
    </source>
</evidence>
<accession>A0A147F9Z3</accession>
<dbReference type="InterPro" id="IPR003010">
    <property type="entry name" value="C-N_Hydrolase"/>
</dbReference>
<protein>
    <submittedName>
        <fullName evidence="4">Amidohydrolase</fullName>
    </submittedName>
</protein>
<gene>
    <name evidence="4" type="ORF">RSA3_04870</name>
</gene>
<dbReference type="CDD" id="cd07197">
    <property type="entry name" value="nitrilase"/>
    <property type="match status" value="1"/>
</dbReference>
<dbReference type="SUPFAM" id="SSF56317">
    <property type="entry name" value="Carbon-nitrogen hydrolase"/>
    <property type="match status" value="1"/>
</dbReference>
<dbReference type="GO" id="GO:0016787">
    <property type="term" value="F:hydrolase activity"/>
    <property type="evidence" value="ECO:0007669"/>
    <property type="project" value="UniProtKB-KW"/>
</dbReference>
<dbReference type="EMBL" id="LDRV01000027">
    <property type="protein sequence ID" value="KTS13387.1"/>
    <property type="molecule type" value="Genomic_DNA"/>
</dbReference>
<proteinExistence type="inferred from homology"/>